<dbReference type="InterPro" id="IPR010297">
    <property type="entry name" value="DUF900_hydrolase"/>
</dbReference>
<dbReference type="AlphaFoldDB" id="A0A517PUM1"/>
<keyword evidence="2" id="KW-0732">Signal</keyword>
<feature type="compositionally biased region" description="Basic and acidic residues" evidence="1">
    <location>
        <begin position="22"/>
        <end position="40"/>
    </location>
</feature>
<evidence type="ECO:0000313" key="4">
    <source>
        <dbReference type="Proteomes" id="UP000320421"/>
    </source>
</evidence>
<dbReference type="SUPFAM" id="SSF53474">
    <property type="entry name" value="alpha/beta-Hydrolases"/>
    <property type="match status" value="1"/>
</dbReference>
<protein>
    <recommendedName>
        <fullName evidence="5">Alpha/beta hydrolase family protein</fullName>
    </recommendedName>
</protein>
<reference evidence="3 4" key="1">
    <citation type="submission" date="2019-02" db="EMBL/GenBank/DDBJ databases">
        <title>Deep-cultivation of Planctomycetes and their phenomic and genomic characterization uncovers novel biology.</title>
        <authorList>
            <person name="Wiegand S."/>
            <person name="Jogler M."/>
            <person name="Boedeker C."/>
            <person name="Pinto D."/>
            <person name="Vollmers J."/>
            <person name="Rivas-Marin E."/>
            <person name="Kohn T."/>
            <person name="Peeters S.H."/>
            <person name="Heuer A."/>
            <person name="Rast P."/>
            <person name="Oberbeckmann S."/>
            <person name="Bunk B."/>
            <person name="Jeske O."/>
            <person name="Meyerdierks A."/>
            <person name="Storesund J.E."/>
            <person name="Kallscheuer N."/>
            <person name="Luecker S."/>
            <person name="Lage O.M."/>
            <person name="Pohl T."/>
            <person name="Merkel B.J."/>
            <person name="Hornburger P."/>
            <person name="Mueller R.-W."/>
            <person name="Bruemmer F."/>
            <person name="Labrenz M."/>
            <person name="Spormann A.M."/>
            <person name="Op den Camp H."/>
            <person name="Overmann J."/>
            <person name="Amann R."/>
            <person name="Jetten M.S.M."/>
            <person name="Mascher T."/>
            <person name="Medema M.H."/>
            <person name="Devos D.P."/>
            <person name="Kaster A.-K."/>
            <person name="Ovreas L."/>
            <person name="Rohde M."/>
            <person name="Galperin M.Y."/>
            <person name="Jogler C."/>
        </authorList>
    </citation>
    <scope>NUCLEOTIDE SEQUENCE [LARGE SCALE GENOMIC DNA]</scope>
    <source>
        <strain evidence="3 4">HG66A1</strain>
    </source>
</reference>
<gene>
    <name evidence="3" type="ORF">HG66A1_48790</name>
</gene>
<organism evidence="3 4">
    <name type="scientific">Gimesia chilikensis</name>
    <dbReference type="NCBI Taxonomy" id="2605989"/>
    <lineage>
        <taxon>Bacteria</taxon>
        <taxon>Pseudomonadati</taxon>
        <taxon>Planctomycetota</taxon>
        <taxon>Planctomycetia</taxon>
        <taxon>Planctomycetales</taxon>
        <taxon>Planctomycetaceae</taxon>
        <taxon>Gimesia</taxon>
    </lineage>
</organism>
<feature type="chain" id="PRO_5021825021" description="Alpha/beta hydrolase family protein" evidence="2">
    <location>
        <begin position="24"/>
        <end position="425"/>
    </location>
</feature>
<dbReference type="PANTHER" id="PTHR36513">
    <property type="entry name" value="ABC TRANSMEMBRANE TYPE-1 DOMAIN-CONTAINING PROTEIN"/>
    <property type="match status" value="1"/>
</dbReference>
<evidence type="ECO:0008006" key="5">
    <source>
        <dbReference type="Google" id="ProtNLM"/>
    </source>
</evidence>
<evidence type="ECO:0000256" key="1">
    <source>
        <dbReference type="SAM" id="MobiDB-lite"/>
    </source>
</evidence>
<sequence precursor="true">MKAPHLLMSLALAGLMLTGCDSAKDSMPEPDADKPPRVTQEEPPVPEEAAPGSTSGSEREEKEKHETIRVFYGTDRNITGSPKPKEFFGTKRSTLSLGFCDVSIPENHQPGELESPSIWKLEFRENPDKHVVLKSVEPASGSYFLTELRKTIEDSVETKETASGVLQRGGEAFIFIHGFNNSFEDAARRTAQIAYDLKFKGAPLMYSWPSQSSGSIWAYKEDGRTAQWCEENVTLFVEAIARESGARKIHLIAHSMGNRVLSRALKNISQKLTLSRQEKPLFNEVILTAPDIDAQVFKDSIAPHIVQTADRFTIYSSSEDLALKASRVVNSLWHQRLGEGGSYLTVFPKFKKINVVDASDIDTNLFALGHSYHADSVTVLSDVRLVFEGIPIQRRNLRSLLQDLAWKFNSSGGSLLGRAVRGTFR</sequence>
<dbReference type="OrthoDB" id="334507at2"/>
<dbReference type="InterPro" id="IPR029058">
    <property type="entry name" value="AB_hydrolase_fold"/>
</dbReference>
<evidence type="ECO:0000256" key="2">
    <source>
        <dbReference type="SAM" id="SignalP"/>
    </source>
</evidence>
<name>A0A517PUM1_9PLAN</name>
<dbReference type="Proteomes" id="UP000320421">
    <property type="component" value="Chromosome"/>
</dbReference>
<dbReference type="EMBL" id="CP036266">
    <property type="protein sequence ID" value="QDT23066.1"/>
    <property type="molecule type" value="Genomic_DNA"/>
</dbReference>
<dbReference type="RefSeq" id="WP_145189916.1">
    <property type="nucleotide sequence ID" value="NZ_CP036266.1"/>
</dbReference>
<dbReference type="Pfam" id="PF05990">
    <property type="entry name" value="DUF900"/>
    <property type="match status" value="1"/>
</dbReference>
<dbReference type="Gene3D" id="3.40.50.1820">
    <property type="entry name" value="alpha/beta hydrolase"/>
    <property type="match status" value="1"/>
</dbReference>
<feature type="region of interest" description="Disordered" evidence="1">
    <location>
        <begin position="20"/>
        <end position="65"/>
    </location>
</feature>
<dbReference type="PANTHER" id="PTHR36513:SF1">
    <property type="entry name" value="TRANSMEMBRANE PROTEIN"/>
    <property type="match status" value="1"/>
</dbReference>
<feature type="signal peptide" evidence="2">
    <location>
        <begin position="1"/>
        <end position="23"/>
    </location>
</feature>
<keyword evidence="4" id="KW-1185">Reference proteome</keyword>
<dbReference type="PROSITE" id="PS51257">
    <property type="entry name" value="PROKAR_LIPOPROTEIN"/>
    <property type="match status" value="1"/>
</dbReference>
<evidence type="ECO:0000313" key="3">
    <source>
        <dbReference type="EMBL" id="QDT23066.1"/>
    </source>
</evidence>
<proteinExistence type="predicted"/>
<accession>A0A517PUM1</accession>